<dbReference type="Pfam" id="PF01037">
    <property type="entry name" value="AsnC_trans_reg"/>
    <property type="match status" value="1"/>
</dbReference>
<dbReference type="InterPro" id="IPR013078">
    <property type="entry name" value="His_Pase_superF_clade-1"/>
</dbReference>
<feature type="binding site" evidence="6">
    <location>
        <begin position="503"/>
        <end position="504"/>
    </location>
    <ligand>
        <name>substrate</name>
    </ligand>
</feature>
<comment type="caution">
    <text evidence="12">The sequence shown here is derived from an EMBL/GenBank/DDBJ whole genome shotgun (WGS) entry which is preliminary data.</text>
</comment>
<dbReference type="GO" id="GO:0006096">
    <property type="term" value="P:glycolytic process"/>
    <property type="evidence" value="ECO:0007669"/>
    <property type="project" value="UniProtKB-KW"/>
</dbReference>
<feature type="region of interest" description="Disordered" evidence="9">
    <location>
        <begin position="89"/>
        <end position="111"/>
    </location>
</feature>
<dbReference type="PANTHER" id="PTHR11931">
    <property type="entry name" value="PHOSPHOGLYCERATE MUTASE"/>
    <property type="match status" value="1"/>
</dbReference>
<evidence type="ECO:0000256" key="7">
    <source>
        <dbReference type="PIRSR" id="PIRSR613078-3"/>
    </source>
</evidence>
<dbReference type="HAMAP" id="MF_01039">
    <property type="entry name" value="PGAM_GpmA"/>
    <property type="match status" value="1"/>
</dbReference>
<evidence type="ECO:0000313" key="12">
    <source>
        <dbReference type="EMBL" id="CAE7574787.1"/>
    </source>
</evidence>
<dbReference type="AlphaFoldDB" id="A0A812UFS7"/>
<dbReference type="NCBIfam" id="NF010713">
    <property type="entry name" value="PRK14115.1"/>
    <property type="match status" value="1"/>
</dbReference>
<dbReference type="CDD" id="cd07067">
    <property type="entry name" value="HP_PGM_like"/>
    <property type="match status" value="1"/>
</dbReference>
<feature type="compositionally biased region" description="Pro residues" evidence="9">
    <location>
        <begin position="98"/>
        <end position="111"/>
    </location>
</feature>
<dbReference type="NCBIfam" id="TIGR01258">
    <property type="entry name" value="pgm_1"/>
    <property type="match status" value="1"/>
</dbReference>
<feature type="binding site" evidence="6">
    <location>
        <begin position="341"/>
        <end position="342"/>
    </location>
    <ligand>
        <name>substrate</name>
    </ligand>
</feature>
<dbReference type="FunFam" id="3.40.50.1240:FF:000003">
    <property type="entry name" value="2,3-bisphosphoglycerate-dependent phosphoglycerate mutase"/>
    <property type="match status" value="1"/>
</dbReference>
<feature type="binding site" evidence="6">
    <location>
        <position position="380"/>
    </location>
    <ligand>
        <name>substrate</name>
    </ligand>
</feature>
<keyword evidence="3 8" id="KW-0324">Glycolysis</keyword>
<dbReference type="Gene3D" id="3.30.70.920">
    <property type="match status" value="1"/>
</dbReference>
<feature type="compositionally biased region" description="Low complexity" evidence="9">
    <location>
        <begin position="683"/>
        <end position="693"/>
    </location>
</feature>
<dbReference type="Pfam" id="PF07509">
    <property type="entry name" value="DUF1523"/>
    <property type="match status" value="1"/>
</dbReference>
<dbReference type="OrthoDB" id="4818801at2759"/>
<dbReference type="EMBL" id="CAJNJA010027390">
    <property type="protein sequence ID" value="CAE7574787.1"/>
    <property type="molecule type" value="Genomic_DNA"/>
</dbReference>
<dbReference type="InterPro" id="IPR019887">
    <property type="entry name" value="Tscrpt_reg_AsnC/Lrp_C"/>
</dbReference>
<dbReference type="GO" id="GO:0004619">
    <property type="term" value="F:phosphoglycerate mutase activity"/>
    <property type="evidence" value="ECO:0007669"/>
    <property type="project" value="UniProtKB-EC"/>
</dbReference>
<evidence type="ECO:0000256" key="1">
    <source>
        <dbReference type="ARBA" id="ARBA00000380"/>
    </source>
</evidence>
<keyword evidence="10" id="KW-0472">Membrane</keyword>
<feature type="active site" description="Tele-phosphohistidine intermediate" evidence="5">
    <location>
        <position position="329"/>
    </location>
</feature>
<dbReference type="InterPro" id="IPR005952">
    <property type="entry name" value="Phosphogly_mut1"/>
</dbReference>
<reference evidence="12" key="1">
    <citation type="submission" date="2021-02" db="EMBL/GenBank/DDBJ databases">
        <authorList>
            <person name="Dougan E. K."/>
            <person name="Rhodes N."/>
            <person name="Thang M."/>
            <person name="Chan C."/>
        </authorList>
    </citation>
    <scope>NUCLEOTIDE SEQUENCE</scope>
</reference>
<evidence type="ECO:0000256" key="5">
    <source>
        <dbReference type="PIRSR" id="PIRSR613078-1"/>
    </source>
</evidence>
<keyword evidence="4 8" id="KW-0413">Isomerase</keyword>
<feature type="active site" description="Proton donor/acceptor" evidence="5">
    <location>
        <position position="407"/>
    </location>
</feature>
<keyword evidence="13" id="KW-1185">Reference proteome</keyword>
<gene>
    <name evidence="12" type="primary">gpmA</name>
    <name evidence="12" type="ORF">SNEC2469_LOCUS16781</name>
</gene>
<dbReference type="SUPFAM" id="SSF53254">
    <property type="entry name" value="Phosphoglycerate mutase-like"/>
    <property type="match status" value="1"/>
</dbReference>
<feature type="transmembrane region" description="Helical" evidence="10">
    <location>
        <begin position="256"/>
        <end position="283"/>
    </location>
</feature>
<evidence type="ECO:0000256" key="6">
    <source>
        <dbReference type="PIRSR" id="PIRSR613078-2"/>
    </source>
</evidence>
<dbReference type="PROSITE" id="PS00175">
    <property type="entry name" value="PG_MUTASE"/>
    <property type="match status" value="1"/>
</dbReference>
<evidence type="ECO:0000256" key="10">
    <source>
        <dbReference type="SAM" id="Phobius"/>
    </source>
</evidence>
<comment type="catalytic activity">
    <reaction evidence="1 8">
        <text>(2R)-2-phosphoglycerate = (2R)-3-phosphoglycerate</text>
        <dbReference type="Rhea" id="RHEA:15901"/>
        <dbReference type="ChEBI" id="CHEBI:58272"/>
        <dbReference type="ChEBI" id="CHEBI:58289"/>
        <dbReference type="EC" id="5.4.2.11"/>
    </reaction>
</comment>
<sequence length="994" mass="108660">MPVSLARHGDDPAAGFHRALAAMPEVLEAHAITGDADYLLRVVAPDLEAFSDVVLKRLLALPGVATVRSSLSLGEIKAGSAGGRGARAARSAFCGSHRPPPYGRQRPPPPTAERRDVFWKLLPWILRGLALAIAAAFLHFYLPQGDVVRITGTEVKRMDVDTGELRDGAQPGATRDVRFINAVTETGATRVYRNEDTGWGFPPYLKFDSADITAQSQDLAGRNAWVLVEHYGWRIRFLSMFPNAVDLTEVEAGYEYFPWAALIILALLLAALVAGYIAVLRLVASLHIEERIAGGEERVEDLRSRLHRQLVEWRAKDPDPMPDLILLRHGQSDWNKQNRFTGWTDVDLSEAGRAEAQEAGRLMAAHGFDPQVCFTSYLKRAIRTLWIALDELDRMWLPVHKHWRLNERHYGDLQGLNKAEMAAKVGEEQVHVWRRSFDVAPPALQSDDPRHPDNDRKYAALSAAERPATESLKDTIARVLPYWHEAVVPELKAGRRVLIAAHGNSLRGLVKYLDGISDAEIPGVEIPTGTPLGYRLDADLKPTDKFYLSERSPGAAADRPMLLVTQVEGPDTAAVRHVARYRCTGFNQSRPEAGELSRINWLVSAAGRTIAEFPARGAVLEFAPMDDLEGCTITVQPYRNRPSAQVGVTTRVTRGARPLAREDARPPAAPGPGARPGPGAASGSGAASGAAPAPARPSPAAPAPRVALRHAGNRFYARVNEGPERYVGTEVTYLDRRGLMNVEAQAGAVYAAEAHRHSLGHWAEVIVPTAMAESRGAYTCLNTYDRAAFTFGFLQWAAHTPNANFVCLLRKLLALPSAATLFPELTLVDGRVALRGGGGPRLLESDQSTAPLMAWLNDTPDSVDRDEAQVAARFVDWALGYAEHRQAQVDFAVAEAKRAMAGYARRYGLDGAGDELLVAVADIRHQGRAGSAQILTALRAADPLDALLRLGAERYPTRCATLRSEIDKLRRQGRLGRLVFDAARTAWVARLDVS</sequence>
<feature type="domain" description="Transcription regulator AsnC/Lrp ligand binding" evidence="11">
    <location>
        <begin position="12"/>
        <end position="74"/>
    </location>
</feature>
<dbReference type="Pfam" id="PF00300">
    <property type="entry name" value="His_Phos_1"/>
    <property type="match status" value="1"/>
</dbReference>
<protein>
    <recommendedName>
        <fullName evidence="8">Phosphoglycerate mutase</fullName>
        <ecNumber evidence="8">5.4.2.11</ecNumber>
    </recommendedName>
</protein>
<feature type="binding site" evidence="6">
    <location>
        <begin position="407"/>
        <end position="410"/>
    </location>
    <ligand>
        <name>substrate</name>
    </ligand>
</feature>
<evidence type="ECO:0000256" key="8">
    <source>
        <dbReference type="RuleBase" id="RU004511"/>
    </source>
</evidence>
<dbReference type="InterPro" id="IPR029033">
    <property type="entry name" value="His_PPase_superfam"/>
</dbReference>
<evidence type="ECO:0000256" key="4">
    <source>
        <dbReference type="ARBA" id="ARBA00023235"/>
    </source>
</evidence>
<dbReference type="Proteomes" id="UP000601435">
    <property type="component" value="Unassembled WGS sequence"/>
</dbReference>
<evidence type="ECO:0000256" key="9">
    <source>
        <dbReference type="SAM" id="MobiDB-lite"/>
    </source>
</evidence>
<dbReference type="SUPFAM" id="SSF54909">
    <property type="entry name" value="Dimeric alpha+beta barrel"/>
    <property type="match status" value="1"/>
</dbReference>
<accession>A0A812UFS7</accession>
<dbReference type="InterPro" id="IPR011088">
    <property type="entry name" value="Phage_phiNM3_A0EWY4"/>
</dbReference>
<evidence type="ECO:0000256" key="2">
    <source>
        <dbReference type="ARBA" id="ARBA00006717"/>
    </source>
</evidence>
<feature type="binding site" evidence="6">
    <location>
        <begin position="328"/>
        <end position="335"/>
    </location>
    <ligand>
        <name>substrate</name>
    </ligand>
</feature>
<proteinExistence type="inferred from homology"/>
<name>A0A812UFS7_9DINO</name>
<feature type="binding site" evidence="6">
    <location>
        <begin position="434"/>
        <end position="435"/>
    </location>
    <ligand>
        <name>substrate</name>
    </ligand>
</feature>
<evidence type="ECO:0000256" key="3">
    <source>
        <dbReference type="ARBA" id="ARBA00023152"/>
    </source>
</evidence>
<feature type="site" description="Transition state stabilizer" evidence="7">
    <location>
        <position position="502"/>
    </location>
</feature>
<feature type="binding site" evidence="6">
    <location>
        <position position="418"/>
    </location>
    <ligand>
        <name>substrate</name>
    </ligand>
</feature>
<dbReference type="EC" id="5.4.2.11" evidence="8"/>
<organism evidence="12 13">
    <name type="scientific">Symbiodinium necroappetens</name>
    <dbReference type="NCBI Taxonomy" id="1628268"/>
    <lineage>
        <taxon>Eukaryota</taxon>
        <taxon>Sar</taxon>
        <taxon>Alveolata</taxon>
        <taxon>Dinophyceae</taxon>
        <taxon>Suessiales</taxon>
        <taxon>Symbiodiniaceae</taxon>
        <taxon>Symbiodinium</taxon>
    </lineage>
</organism>
<dbReference type="Gene3D" id="3.40.50.1240">
    <property type="entry name" value="Phosphoglycerate mutase-like"/>
    <property type="match status" value="1"/>
</dbReference>
<dbReference type="InterPro" id="IPR001345">
    <property type="entry name" value="PG/BPGM_mutase_AS"/>
</dbReference>
<comment type="similarity">
    <text evidence="2 8">Belongs to the phosphoglycerate mutase family. BPG-dependent PGAM subfamily.</text>
</comment>
<feature type="transmembrane region" description="Helical" evidence="10">
    <location>
        <begin position="124"/>
        <end position="142"/>
    </location>
</feature>
<dbReference type="SMART" id="SM00855">
    <property type="entry name" value="PGAM"/>
    <property type="match status" value="1"/>
</dbReference>
<dbReference type="InterPro" id="IPR011008">
    <property type="entry name" value="Dimeric_a/b-barrel"/>
</dbReference>
<keyword evidence="10" id="KW-1133">Transmembrane helix</keyword>
<evidence type="ECO:0000313" key="13">
    <source>
        <dbReference type="Proteomes" id="UP000601435"/>
    </source>
</evidence>
<feature type="region of interest" description="Disordered" evidence="9">
    <location>
        <begin position="644"/>
        <end position="704"/>
    </location>
</feature>
<keyword evidence="10" id="KW-0812">Transmembrane</keyword>
<evidence type="ECO:0000259" key="11">
    <source>
        <dbReference type="Pfam" id="PF01037"/>
    </source>
</evidence>